<dbReference type="AlphaFoldDB" id="A0AA37LEP5"/>
<evidence type="ECO:0000259" key="4">
    <source>
        <dbReference type="Pfam" id="PF03959"/>
    </source>
</evidence>
<keyword evidence="2" id="KW-0378">Hydrolase</keyword>
<protein>
    <submittedName>
        <fullName evidence="5">Esterase citA</fullName>
    </submittedName>
</protein>
<feature type="compositionally biased region" description="Basic and acidic residues" evidence="3">
    <location>
        <begin position="387"/>
        <end position="406"/>
    </location>
</feature>
<dbReference type="SUPFAM" id="SSF53474">
    <property type="entry name" value="alpha/beta-Hydrolases"/>
    <property type="match status" value="1"/>
</dbReference>
<dbReference type="GO" id="GO:0044550">
    <property type="term" value="P:secondary metabolite biosynthetic process"/>
    <property type="evidence" value="ECO:0007669"/>
    <property type="project" value="TreeGrafter"/>
</dbReference>
<feature type="domain" description="Serine hydrolase" evidence="4">
    <location>
        <begin position="18"/>
        <end position="254"/>
    </location>
</feature>
<reference evidence="5 6" key="1">
    <citation type="submission" date="2022-03" db="EMBL/GenBank/DDBJ databases">
        <title>Genome data of Colletotrichum spp.</title>
        <authorList>
            <person name="Utami Y.D."/>
            <person name="Hiruma K."/>
        </authorList>
    </citation>
    <scope>NUCLEOTIDE SEQUENCE [LARGE SCALE GENOMIC DNA]</scope>
    <source>
        <strain evidence="5 6">MAFF 239500</strain>
    </source>
</reference>
<dbReference type="Pfam" id="PF03959">
    <property type="entry name" value="FSH1"/>
    <property type="match status" value="1"/>
</dbReference>
<comment type="caution">
    <text evidence="5">The sequence shown here is derived from an EMBL/GenBank/DDBJ whole genome shotgun (WGS) entry which is preliminary data.</text>
</comment>
<dbReference type="EMBL" id="BQXU01000010">
    <property type="protein sequence ID" value="GKT44605.1"/>
    <property type="molecule type" value="Genomic_DNA"/>
</dbReference>
<evidence type="ECO:0000256" key="2">
    <source>
        <dbReference type="ARBA" id="ARBA00022801"/>
    </source>
</evidence>
<dbReference type="InterPro" id="IPR005645">
    <property type="entry name" value="FSH-like_dom"/>
</dbReference>
<feature type="region of interest" description="Disordered" evidence="3">
    <location>
        <begin position="489"/>
        <end position="535"/>
    </location>
</feature>
<name>A0AA37LEP5_9PEZI</name>
<dbReference type="Proteomes" id="UP001055115">
    <property type="component" value="Unassembled WGS sequence"/>
</dbReference>
<gene>
    <name evidence="5" type="ORF">ColSpa_04786</name>
</gene>
<feature type="region of interest" description="Disordered" evidence="3">
    <location>
        <begin position="343"/>
        <end position="421"/>
    </location>
</feature>
<evidence type="ECO:0000313" key="6">
    <source>
        <dbReference type="Proteomes" id="UP001055115"/>
    </source>
</evidence>
<dbReference type="GO" id="GO:0005737">
    <property type="term" value="C:cytoplasm"/>
    <property type="evidence" value="ECO:0007669"/>
    <property type="project" value="TreeGrafter"/>
</dbReference>
<sequence length="621" mass="66098">MPSATSLPPGPDPTLHLPRILCLHGGGVNASVFKVQCRALISRLKNDFRLVFVDGPFICAPHHDIVSVYGDYGPFRRWLRWLPEHQAVDAETASAEIHFQLRMAMDDDDALGATGEWVGLLGFSQGAKISASLMYTQQMLKQKYGKRIASAGGSADWKFGVLLAGRAPLIVLDDRLEAAQGVGDAAEASVEFHDWPNGSSNDHILKLPTIHVHGLKDAGLDHHRRLLKQYCQPGTTRLVEWDGAHRVPIKTWDVEAVASQILDLGRELGVVSQKENAAIVRDLSPRGIHTRWNGMIAPLPDPVRQLTPPVLPSGELLNGLFKSPLGPPPELPDRPRRVVHPVQPVQEPPSKLLKHSRAPGHGLPKNGARVCIQAPQKRRGPSVRVVGPRERRRGGDDVLREADVGRPRHGAHHGGDDVGDVRPAVGQLADLEVRVGHGGAAVLVVVGLGEEARRAEDEHGEGGLAVGEGAEVLGRALCRAVDILGDGDDGLVDPGGGPSRGRGQGAAKRRGRRDEDEGRDARGAQGGGLLEEDEGAGDVCVDKGGLWVRLDVGLVQGRCVDNVVLGENGGDEGAVRDGADDGSRLRGEDVDAQGGVALRGEREHEGGAEVAGRSGDEDGVG</sequence>
<accession>A0AA37LEP5</accession>
<organism evidence="5 6">
    <name type="scientific">Colletotrichum spaethianum</name>
    <dbReference type="NCBI Taxonomy" id="700344"/>
    <lineage>
        <taxon>Eukaryota</taxon>
        <taxon>Fungi</taxon>
        <taxon>Dikarya</taxon>
        <taxon>Ascomycota</taxon>
        <taxon>Pezizomycotina</taxon>
        <taxon>Sordariomycetes</taxon>
        <taxon>Hypocreomycetidae</taxon>
        <taxon>Glomerellales</taxon>
        <taxon>Glomerellaceae</taxon>
        <taxon>Colletotrichum</taxon>
        <taxon>Colletotrichum spaethianum species complex</taxon>
    </lineage>
</organism>
<feature type="compositionally biased region" description="Basic and acidic residues" evidence="3">
    <location>
        <begin position="573"/>
        <end position="589"/>
    </location>
</feature>
<dbReference type="RefSeq" id="XP_049126955.1">
    <property type="nucleotide sequence ID" value="XM_049270998.1"/>
</dbReference>
<dbReference type="GeneID" id="73325588"/>
<dbReference type="InterPro" id="IPR029058">
    <property type="entry name" value="AB_hydrolase_fold"/>
</dbReference>
<feature type="compositionally biased region" description="Gly residues" evidence="3">
    <location>
        <begin position="493"/>
        <end position="504"/>
    </location>
</feature>
<keyword evidence="6" id="KW-1185">Reference proteome</keyword>
<proteinExistence type="inferred from homology"/>
<dbReference type="PANTHER" id="PTHR48070:SF3">
    <property type="entry name" value="ESTERASE DBAE-RELATED"/>
    <property type="match status" value="1"/>
</dbReference>
<feature type="compositionally biased region" description="Basic and acidic residues" evidence="3">
    <location>
        <begin position="512"/>
        <end position="522"/>
    </location>
</feature>
<comment type="similarity">
    <text evidence="1">Belongs to the LovG family.</text>
</comment>
<dbReference type="GO" id="GO:0016787">
    <property type="term" value="F:hydrolase activity"/>
    <property type="evidence" value="ECO:0007669"/>
    <property type="project" value="UniProtKB-KW"/>
</dbReference>
<dbReference type="Gene3D" id="3.40.50.1820">
    <property type="entry name" value="alpha/beta hydrolase"/>
    <property type="match status" value="1"/>
</dbReference>
<evidence type="ECO:0000256" key="1">
    <source>
        <dbReference type="ARBA" id="ARBA00005863"/>
    </source>
</evidence>
<dbReference type="InterPro" id="IPR050593">
    <property type="entry name" value="LovG"/>
</dbReference>
<dbReference type="GO" id="GO:0005634">
    <property type="term" value="C:nucleus"/>
    <property type="evidence" value="ECO:0007669"/>
    <property type="project" value="TreeGrafter"/>
</dbReference>
<dbReference type="PANTHER" id="PTHR48070">
    <property type="entry name" value="ESTERASE OVCA2"/>
    <property type="match status" value="1"/>
</dbReference>
<feature type="region of interest" description="Disordered" evidence="3">
    <location>
        <begin position="567"/>
        <end position="621"/>
    </location>
</feature>
<evidence type="ECO:0000313" key="5">
    <source>
        <dbReference type="EMBL" id="GKT44605.1"/>
    </source>
</evidence>
<evidence type="ECO:0000256" key="3">
    <source>
        <dbReference type="SAM" id="MobiDB-lite"/>
    </source>
</evidence>